<evidence type="ECO:0000313" key="3">
    <source>
        <dbReference type="Proteomes" id="UP000465112"/>
    </source>
</evidence>
<protein>
    <submittedName>
        <fullName evidence="2">Uncharacterized protein</fullName>
    </submittedName>
</protein>
<feature type="region of interest" description="Disordered" evidence="1">
    <location>
        <begin position="96"/>
        <end position="122"/>
    </location>
</feature>
<keyword evidence="3" id="KW-1185">Reference proteome</keyword>
<evidence type="ECO:0000256" key="1">
    <source>
        <dbReference type="SAM" id="MobiDB-lite"/>
    </source>
</evidence>
<dbReference type="AlphaFoldDB" id="A0A6A5F0Y4"/>
<evidence type="ECO:0000313" key="2">
    <source>
        <dbReference type="EMBL" id="KAF1395111.1"/>
    </source>
</evidence>
<gene>
    <name evidence="2" type="ORF">PFLUV_G00008160</name>
</gene>
<accession>A0A6A5F0Y4</accession>
<feature type="compositionally biased region" description="Polar residues" evidence="1">
    <location>
        <begin position="101"/>
        <end position="114"/>
    </location>
</feature>
<organism evidence="2 3">
    <name type="scientific">Perca fluviatilis</name>
    <name type="common">European perch</name>
    <dbReference type="NCBI Taxonomy" id="8168"/>
    <lineage>
        <taxon>Eukaryota</taxon>
        <taxon>Metazoa</taxon>
        <taxon>Chordata</taxon>
        <taxon>Craniata</taxon>
        <taxon>Vertebrata</taxon>
        <taxon>Euteleostomi</taxon>
        <taxon>Actinopterygii</taxon>
        <taxon>Neopterygii</taxon>
        <taxon>Teleostei</taxon>
        <taxon>Neoteleostei</taxon>
        <taxon>Acanthomorphata</taxon>
        <taxon>Eupercaria</taxon>
        <taxon>Perciformes</taxon>
        <taxon>Percoidei</taxon>
        <taxon>Percidae</taxon>
        <taxon>Percinae</taxon>
        <taxon>Perca</taxon>
    </lineage>
</organism>
<proteinExistence type="predicted"/>
<reference evidence="2 3" key="1">
    <citation type="submission" date="2019-06" db="EMBL/GenBank/DDBJ databases">
        <title>A chromosome-scale genome assembly of the European perch, Perca fluviatilis.</title>
        <authorList>
            <person name="Roques C."/>
            <person name="Zahm M."/>
            <person name="Cabau C."/>
            <person name="Klopp C."/>
            <person name="Bouchez O."/>
            <person name="Donnadieu C."/>
            <person name="Kuhl H."/>
            <person name="Gislard M."/>
            <person name="Guendouz S."/>
            <person name="Journot L."/>
            <person name="Haffray P."/>
            <person name="Bestin A."/>
            <person name="Morvezen R."/>
            <person name="Feron R."/>
            <person name="Wen M."/>
            <person name="Jouanno E."/>
            <person name="Herpin A."/>
            <person name="Schartl M."/>
            <person name="Postlethwait J."/>
            <person name="Schaerlinger B."/>
            <person name="Chardard D."/>
            <person name="Lecocq T."/>
            <person name="Poncet C."/>
            <person name="Jaffrelo L."/>
            <person name="Lampietro C."/>
            <person name="Guiguen Y."/>
        </authorList>
    </citation>
    <scope>NUCLEOTIDE SEQUENCE [LARGE SCALE GENOMIC DNA]</scope>
    <source>
        <tissue evidence="2">Blood</tissue>
    </source>
</reference>
<dbReference type="EMBL" id="VHII01000001">
    <property type="protein sequence ID" value="KAF1395111.1"/>
    <property type="molecule type" value="Genomic_DNA"/>
</dbReference>
<name>A0A6A5F0Y4_PERFL</name>
<comment type="caution">
    <text evidence="2">The sequence shown here is derived from an EMBL/GenBank/DDBJ whole genome shotgun (WGS) entry which is preliminary data.</text>
</comment>
<dbReference type="Proteomes" id="UP000465112">
    <property type="component" value="Chromosome 1"/>
</dbReference>
<sequence>MFAVSTSTVPADRGQHVRESFLAPSFLPGAEIIQQAGQGGGSSDLEAGSYCESERRPVQCLVTVSTAFSPPSYVAYSSADRDGGIELDNLSVEPKLPGKHSSANKFHSWTTSRKASPEKATEHLPHSQGFQLTLTTLLALDPVIVFFVLSELTSLLLPHLEYLNLQCSTLKGALIITYFS</sequence>